<comment type="caution">
    <text evidence="1">The sequence shown here is derived from an EMBL/GenBank/DDBJ whole genome shotgun (WGS) entry which is preliminary data.</text>
</comment>
<name>A0ACC0ZCC7_9ROSI</name>
<sequence length="154" mass="16911">MESSKVYGGSGEECQSCESGWTMYIGSDHDDEEQSNDTGDYVDNNNGSDDDDDDDDTDGDDDDDSDDSMASDASSGPSYPYGNGEGTRKHIKKGEDDSSGKKSKRQMEKQNAQVQLRRSHEEKEEAIMFAAAERASAQSDSKVRTANVWIGKRK</sequence>
<protein>
    <submittedName>
        <fullName evidence="1">Uncharacterized protein</fullName>
    </submittedName>
</protein>
<proteinExistence type="predicted"/>
<dbReference type="Proteomes" id="UP001163603">
    <property type="component" value="Chromosome 2"/>
</dbReference>
<keyword evidence="2" id="KW-1185">Reference proteome</keyword>
<dbReference type="EMBL" id="CM047737">
    <property type="protein sequence ID" value="KAJ0049130.1"/>
    <property type="molecule type" value="Genomic_DNA"/>
</dbReference>
<accession>A0ACC0ZCC7</accession>
<evidence type="ECO:0000313" key="2">
    <source>
        <dbReference type="Proteomes" id="UP001163603"/>
    </source>
</evidence>
<organism evidence="1 2">
    <name type="scientific">Pistacia integerrima</name>
    <dbReference type="NCBI Taxonomy" id="434235"/>
    <lineage>
        <taxon>Eukaryota</taxon>
        <taxon>Viridiplantae</taxon>
        <taxon>Streptophyta</taxon>
        <taxon>Embryophyta</taxon>
        <taxon>Tracheophyta</taxon>
        <taxon>Spermatophyta</taxon>
        <taxon>Magnoliopsida</taxon>
        <taxon>eudicotyledons</taxon>
        <taxon>Gunneridae</taxon>
        <taxon>Pentapetalae</taxon>
        <taxon>rosids</taxon>
        <taxon>malvids</taxon>
        <taxon>Sapindales</taxon>
        <taxon>Anacardiaceae</taxon>
        <taxon>Pistacia</taxon>
    </lineage>
</organism>
<reference evidence="2" key="1">
    <citation type="journal article" date="2023" name="G3 (Bethesda)">
        <title>Genome assembly and association tests identify interacting loci associated with vigor, precocity, and sex in interspecific pistachio rootstocks.</title>
        <authorList>
            <person name="Palmer W."/>
            <person name="Jacygrad E."/>
            <person name="Sagayaradj S."/>
            <person name="Cavanaugh K."/>
            <person name="Han R."/>
            <person name="Bertier L."/>
            <person name="Beede B."/>
            <person name="Kafkas S."/>
            <person name="Golino D."/>
            <person name="Preece J."/>
            <person name="Michelmore R."/>
        </authorList>
    </citation>
    <scope>NUCLEOTIDE SEQUENCE [LARGE SCALE GENOMIC DNA]</scope>
</reference>
<evidence type="ECO:0000313" key="1">
    <source>
        <dbReference type="EMBL" id="KAJ0049130.1"/>
    </source>
</evidence>
<gene>
    <name evidence="1" type="ORF">Pint_16335</name>
</gene>